<dbReference type="AlphaFoldDB" id="A0A914CG51"/>
<evidence type="ECO:0000256" key="1">
    <source>
        <dbReference type="SAM" id="Phobius"/>
    </source>
</evidence>
<reference evidence="3" key="1">
    <citation type="submission" date="2022-11" db="UniProtKB">
        <authorList>
            <consortium name="WormBaseParasite"/>
        </authorList>
    </citation>
    <scope>IDENTIFICATION</scope>
</reference>
<dbReference type="Proteomes" id="UP000887540">
    <property type="component" value="Unplaced"/>
</dbReference>
<feature type="transmembrane region" description="Helical" evidence="1">
    <location>
        <begin position="36"/>
        <end position="57"/>
    </location>
</feature>
<protein>
    <submittedName>
        <fullName evidence="3">Uncharacterized protein</fullName>
    </submittedName>
</protein>
<dbReference type="InterPro" id="IPR036259">
    <property type="entry name" value="MFS_trans_sf"/>
</dbReference>
<keyword evidence="1" id="KW-0472">Membrane</keyword>
<evidence type="ECO:0000313" key="3">
    <source>
        <dbReference type="WBParaSite" id="ACRNAN_scaffold10494.g12839.t1"/>
    </source>
</evidence>
<proteinExistence type="predicted"/>
<evidence type="ECO:0000313" key="2">
    <source>
        <dbReference type="Proteomes" id="UP000887540"/>
    </source>
</evidence>
<keyword evidence="1" id="KW-1133">Transmembrane helix</keyword>
<dbReference type="WBParaSite" id="ACRNAN_scaffold10494.g12839.t1">
    <property type="protein sequence ID" value="ACRNAN_scaffold10494.g12839.t1"/>
    <property type="gene ID" value="ACRNAN_scaffold10494.g12839"/>
</dbReference>
<accession>A0A914CG51</accession>
<sequence length="108" mass="12135">MKALVQAFWLSTSSIGDLIIVGIAAANIFSNMAIQFLAYAGIMLVVIAIFAVMSHFYTYKYYNESDDVPDDYEYDEEKLVDGANKPYANVNGGYKKSIGEDDSWDYQM</sequence>
<dbReference type="Gene3D" id="1.20.1250.20">
    <property type="entry name" value="MFS general substrate transporter like domains"/>
    <property type="match status" value="1"/>
</dbReference>
<feature type="transmembrane region" description="Helical" evidence="1">
    <location>
        <begin position="6"/>
        <end position="29"/>
    </location>
</feature>
<keyword evidence="2" id="KW-1185">Reference proteome</keyword>
<keyword evidence="1" id="KW-0812">Transmembrane</keyword>
<organism evidence="2 3">
    <name type="scientific">Acrobeloides nanus</name>
    <dbReference type="NCBI Taxonomy" id="290746"/>
    <lineage>
        <taxon>Eukaryota</taxon>
        <taxon>Metazoa</taxon>
        <taxon>Ecdysozoa</taxon>
        <taxon>Nematoda</taxon>
        <taxon>Chromadorea</taxon>
        <taxon>Rhabditida</taxon>
        <taxon>Tylenchina</taxon>
        <taxon>Cephalobomorpha</taxon>
        <taxon>Cephaloboidea</taxon>
        <taxon>Cephalobidae</taxon>
        <taxon>Acrobeloides</taxon>
    </lineage>
</organism>
<name>A0A914CG51_9BILA</name>